<dbReference type="InterPro" id="IPR014960">
    <property type="entry name" value="DUF1828"/>
</dbReference>
<reference evidence="2" key="2">
    <citation type="submission" date="2021-04" db="EMBL/GenBank/DDBJ databases">
        <authorList>
            <person name="Gilroy R."/>
        </authorList>
    </citation>
    <scope>NUCLEOTIDE SEQUENCE</scope>
    <source>
        <strain evidence="2">3204</strain>
    </source>
</reference>
<accession>A0A9D1ZLN9</accession>
<protein>
    <submittedName>
        <fullName evidence="2">DUF1828 domain-containing protein</fullName>
    </submittedName>
</protein>
<comment type="caution">
    <text evidence="2">The sequence shown here is derived from an EMBL/GenBank/DDBJ whole genome shotgun (WGS) entry which is preliminary data.</text>
</comment>
<evidence type="ECO:0000313" key="3">
    <source>
        <dbReference type="Proteomes" id="UP000824013"/>
    </source>
</evidence>
<feature type="domain" description="DUF1828" evidence="1">
    <location>
        <begin position="200"/>
        <end position="270"/>
    </location>
</feature>
<dbReference type="Proteomes" id="UP000824013">
    <property type="component" value="Unassembled WGS sequence"/>
</dbReference>
<dbReference type="EMBL" id="DXCM01000025">
    <property type="protein sequence ID" value="HIY92045.1"/>
    <property type="molecule type" value="Genomic_DNA"/>
</dbReference>
<proteinExistence type="predicted"/>
<gene>
    <name evidence="2" type="ORF">H9820_03755</name>
</gene>
<reference evidence="2" key="1">
    <citation type="journal article" date="2021" name="PeerJ">
        <title>Extensive microbial diversity within the chicken gut microbiome revealed by metagenomics and culture.</title>
        <authorList>
            <person name="Gilroy R."/>
            <person name="Ravi A."/>
            <person name="Getino M."/>
            <person name="Pursley I."/>
            <person name="Horton D.L."/>
            <person name="Alikhan N.F."/>
            <person name="Baker D."/>
            <person name="Gharbi K."/>
            <person name="Hall N."/>
            <person name="Watson M."/>
            <person name="Adriaenssens E.M."/>
            <person name="Foster-Nyarko E."/>
            <person name="Jarju S."/>
            <person name="Secka A."/>
            <person name="Antonio M."/>
            <person name="Oren A."/>
            <person name="Chaudhuri R.R."/>
            <person name="La Ragione R."/>
            <person name="Hildebrand F."/>
            <person name="Pallen M.J."/>
        </authorList>
    </citation>
    <scope>NUCLEOTIDE SEQUENCE</scope>
    <source>
        <strain evidence="2">3204</strain>
    </source>
</reference>
<evidence type="ECO:0000313" key="2">
    <source>
        <dbReference type="EMBL" id="HIY92045.1"/>
    </source>
</evidence>
<sequence length="310" mass="36501">MSDDKYLDLTLVNPDTHYYFNDASCVEAIIVGTSTWILLDEYPCKSPLRWSGKSLQSVYPKIVETKKQLEAKYQLLRLLGKICDQDELFKFNQDDLASECHLQDEIDADPEITDDIQEIYDFIYGCVNSWKDVENALITIKPARWSEHWEDYYLTENIKQSLKIDHLELIEDNDMTGLTKLLLPWYEAEHVNKPYLLINTPFIDHVYDGIQVYYNYQDHYVTDDGWTFNEFDMIGNSDENQQKVDRYLSELAHEYGCEYVDHELRRKTDHRMSVKSSNGDFIEVNNGLSELLQCIICAFHDLRNAYKAYE</sequence>
<organism evidence="2 3">
    <name type="scientific">Candidatus Companilactobacillus pullicola</name>
    <dbReference type="NCBI Taxonomy" id="2838523"/>
    <lineage>
        <taxon>Bacteria</taxon>
        <taxon>Bacillati</taxon>
        <taxon>Bacillota</taxon>
        <taxon>Bacilli</taxon>
        <taxon>Lactobacillales</taxon>
        <taxon>Lactobacillaceae</taxon>
        <taxon>Companilactobacillus</taxon>
    </lineage>
</organism>
<name>A0A9D1ZLN9_9LACO</name>
<evidence type="ECO:0000259" key="1">
    <source>
        <dbReference type="Pfam" id="PF08861"/>
    </source>
</evidence>
<dbReference type="Pfam" id="PF08861">
    <property type="entry name" value="DUF1828"/>
    <property type="match status" value="1"/>
</dbReference>
<dbReference type="AlphaFoldDB" id="A0A9D1ZLN9"/>